<evidence type="ECO:0000256" key="2">
    <source>
        <dbReference type="ARBA" id="ARBA00009003"/>
    </source>
</evidence>
<evidence type="ECO:0000313" key="10">
    <source>
        <dbReference type="Proteomes" id="UP000786811"/>
    </source>
</evidence>
<dbReference type="GO" id="GO:0000139">
    <property type="term" value="C:Golgi membrane"/>
    <property type="evidence" value="ECO:0007669"/>
    <property type="project" value="UniProtKB-SubCell"/>
</dbReference>
<proteinExistence type="inferred from homology"/>
<evidence type="ECO:0000256" key="3">
    <source>
        <dbReference type="ARBA" id="ARBA00022676"/>
    </source>
</evidence>
<dbReference type="SUPFAM" id="SSF53448">
    <property type="entry name" value="Nucleotide-diphospho-sugar transferases"/>
    <property type="match status" value="1"/>
</dbReference>
<sequence>MRFGKYSDILLINSGKMRKKILISSGFGVLLFIFVLSCNNEMIASLVSSSIEDISCYNEPSAFYSLKSFDTKDAERLAAGKNIFFHETSCFDQGIVLNARQACAVESAAKINPGMNIYLLVLSNMNFSNSSKDLIMHLKSYKNIHIRRIFMEEYVKDTPIEEWWASNVLKSSRWPRSHMSDILRYLTLWKFPGIYLDLDVVVKSPLEKLKDFTGAESWDDVAAGVIGFGASHLGRQVADACLRDLKKNFRGDIWGNNGPGVITRTLQKICATKYARDMTSKRCHGFTVYPPSAFYPIHYKMWKEYFDSKNITETLKVIRKAYAIHVWNKLSHSEEIKVGSDVPYAVIANQYCPKVYNNCGKIF</sequence>
<dbReference type="InterPro" id="IPR029044">
    <property type="entry name" value="Nucleotide-diphossugar_trans"/>
</dbReference>
<keyword evidence="5" id="KW-0333">Golgi apparatus</keyword>
<keyword evidence="3" id="KW-0328">Glycosyltransferase</keyword>
<dbReference type="EMBL" id="CAJNRD030001119">
    <property type="protein sequence ID" value="CAG5087210.1"/>
    <property type="molecule type" value="Genomic_DNA"/>
</dbReference>
<reference evidence="9" key="1">
    <citation type="submission" date="2021-04" db="EMBL/GenBank/DDBJ databases">
        <authorList>
            <person name="Chebbi M.A.C M."/>
        </authorList>
    </citation>
    <scope>NUCLEOTIDE SEQUENCE</scope>
</reference>
<accession>A0A8J2MJD0</accession>
<keyword evidence="10" id="KW-1185">Reference proteome</keyword>
<keyword evidence="6 7" id="KW-0472">Membrane</keyword>
<comment type="caution">
    <text evidence="9">The sequence shown here is derived from an EMBL/GenBank/DDBJ whole genome shotgun (WGS) entry which is preliminary data.</text>
</comment>
<evidence type="ECO:0000256" key="1">
    <source>
        <dbReference type="ARBA" id="ARBA00004323"/>
    </source>
</evidence>
<gene>
    <name evidence="9" type="ORF">HICCMSTLAB_LOCUS4448</name>
</gene>
<dbReference type="AlphaFoldDB" id="A0A8J2MJD0"/>
<dbReference type="PANTHER" id="PTHR12042:SF21">
    <property type="entry name" value="ALPHA1,4-GALACTOSYLTRANSFERASE 1-RELATED"/>
    <property type="match status" value="1"/>
</dbReference>
<dbReference type="Pfam" id="PF04572">
    <property type="entry name" value="Gb3_synth"/>
    <property type="match status" value="1"/>
</dbReference>
<dbReference type="Pfam" id="PF04488">
    <property type="entry name" value="Gly_transf_sug"/>
    <property type="match status" value="1"/>
</dbReference>
<dbReference type="OrthoDB" id="409543at2759"/>
<evidence type="ECO:0000256" key="5">
    <source>
        <dbReference type="ARBA" id="ARBA00023034"/>
    </source>
</evidence>
<dbReference type="InterPro" id="IPR007652">
    <property type="entry name" value="A1-4-GlycosylTfrase_dom"/>
</dbReference>
<evidence type="ECO:0000256" key="7">
    <source>
        <dbReference type="SAM" id="Phobius"/>
    </source>
</evidence>
<dbReference type="Proteomes" id="UP000786811">
    <property type="component" value="Unassembled WGS sequence"/>
</dbReference>
<dbReference type="Gene3D" id="3.90.550.20">
    <property type="match status" value="1"/>
</dbReference>
<name>A0A8J2MJD0_COTCN</name>
<dbReference type="GO" id="GO:0035248">
    <property type="term" value="F:alpha-1,4-N-acetylgalactosaminyltransferase activity"/>
    <property type="evidence" value="ECO:0007669"/>
    <property type="project" value="TreeGrafter"/>
</dbReference>
<dbReference type="PANTHER" id="PTHR12042">
    <property type="entry name" value="LACTOSYLCERAMIDE 4-ALPHA-GALACTOSYLTRANSFERASE ALPHA- 1,4-GALACTOSYLTRANSFERASE"/>
    <property type="match status" value="1"/>
</dbReference>
<protein>
    <submittedName>
        <fullName evidence="9">Similar to A4GALT: Lactosylceramide 4-alpha-galactosyltransferase (Homo sapiens)</fullName>
    </submittedName>
</protein>
<dbReference type="InterPro" id="IPR051981">
    <property type="entry name" value="Glycosyltransf_32"/>
</dbReference>
<evidence type="ECO:0000259" key="8">
    <source>
        <dbReference type="Pfam" id="PF04572"/>
    </source>
</evidence>
<dbReference type="InterPro" id="IPR007577">
    <property type="entry name" value="GlycoTrfase_DXD_sugar-bd_CS"/>
</dbReference>
<evidence type="ECO:0000256" key="4">
    <source>
        <dbReference type="ARBA" id="ARBA00022679"/>
    </source>
</evidence>
<keyword evidence="4" id="KW-0808">Transferase</keyword>
<keyword evidence="7" id="KW-1133">Transmembrane helix</keyword>
<evidence type="ECO:0000313" key="9">
    <source>
        <dbReference type="EMBL" id="CAG5087210.1"/>
    </source>
</evidence>
<comment type="similarity">
    <text evidence="2">Belongs to the glycosyltransferase 32 family.</text>
</comment>
<feature type="domain" description="Alpha 1,4-glycosyltransferase" evidence="8">
    <location>
        <begin position="232"/>
        <end position="358"/>
    </location>
</feature>
<dbReference type="GO" id="GO:0006688">
    <property type="term" value="P:glycosphingolipid biosynthetic process"/>
    <property type="evidence" value="ECO:0007669"/>
    <property type="project" value="TreeGrafter"/>
</dbReference>
<organism evidence="9 10">
    <name type="scientific">Cotesia congregata</name>
    <name type="common">Parasitoid wasp</name>
    <name type="synonym">Apanteles congregatus</name>
    <dbReference type="NCBI Taxonomy" id="51543"/>
    <lineage>
        <taxon>Eukaryota</taxon>
        <taxon>Metazoa</taxon>
        <taxon>Ecdysozoa</taxon>
        <taxon>Arthropoda</taxon>
        <taxon>Hexapoda</taxon>
        <taxon>Insecta</taxon>
        <taxon>Pterygota</taxon>
        <taxon>Neoptera</taxon>
        <taxon>Endopterygota</taxon>
        <taxon>Hymenoptera</taxon>
        <taxon>Apocrita</taxon>
        <taxon>Ichneumonoidea</taxon>
        <taxon>Braconidae</taxon>
        <taxon>Microgastrinae</taxon>
        <taxon>Cotesia</taxon>
    </lineage>
</organism>
<feature type="transmembrane region" description="Helical" evidence="7">
    <location>
        <begin position="21"/>
        <end position="37"/>
    </location>
</feature>
<keyword evidence="7" id="KW-0812">Transmembrane</keyword>
<comment type="subcellular location">
    <subcellularLocation>
        <location evidence="1">Golgi apparatus membrane</location>
        <topology evidence="1">Single-pass type II membrane protein</topology>
    </subcellularLocation>
</comment>
<evidence type="ECO:0000256" key="6">
    <source>
        <dbReference type="ARBA" id="ARBA00023136"/>
    </source>
</evidence>